<dbReference type="Proteomes" id="UP000054995">
    <property type="component" value="Unassembled WGS sequence"/>
</dbReference>
<organism evidence="1 2">
    <name type="scientific">Trichinella pseudospiralis</name>
    <name type="common">Parasitic roundworm</name>
    <dbReference type="NCBI Taxonomy" id="6337"/>
    <lineage>
        <taxon>Eukaryota</taxon>
        <taxon>Metazoa</taxon>
        <taxon>Ecdysozoa</taxon>
        <taxon>Nematoda</taxon>
        <taxon>Enoplea</taxon>
        <taxon>Dorylaimia</taxon>
        <taxon>Trichinellida</taxon>
        <taxon>Trichinellidae</taxon>
        <taxon>Trichinella</taxon>
    </lineage>
</organism>
<proteinExistence type="predicted"/>
<dbReference type="OrthoDB" id="10458288at2759"/>
<dbReference type="EMBL" id="JYDT01000011">
    <property type="protein sequence ID" value="KRY91713.1"/>
    <property type="molecule type" value="Genomic_DNA"/>
</dbReference>
<dbReference type="AlphaFoldDB" id="A0A0V1G0M2"/>
<evidence type="ECO:0000313" key="1">
    <source>
        <dbReference type="EMBL" id="KRY91713.1"/>
    </source>
</evidence>
<evidence type="ECO:0000313" key="2">
    <source>
        <dbReference type="Proteomes" id="UP000054995"/>
    </source>
</evidence>
<name>A0A0V1G0M2_TRIPS</name>
<reference evidence="1 2" key="1">
    <citation type="submission" date="2015-01" db="EMBL/GenBank/DDBJ databases">
        <title>Evolution of Trichinella species and genotypes.</title>
        <authorList>
            <person name="Korhonen P.K."/>
            <person name="Edoardo P."/>
            <person name="Giuseppe L.R."/>
            <person name="Gasser R.B."/>
        </authorList>
    </citation>
    <scope>NUCLEOTIDE SEQUENCE [LARGE SCALE GENOMIC DNA]</scope>
    <source>
        <strain evidence="1">ISS470</strain>
    </source>
</reference>
<keyword evidence="2" id="KW-1185">Reference proteome</keyword>
<sequence length="120" mass="14065">MKIMNRTPRDVNFYLHSMAVRKHVFSRDTSDCTYEEIKKNFELFHQPKVKIFTARIESGKINRHYGESIMDYVSRLMEGSAKCNFGKDFDKRLLCSLDIMQNCGSIEWLTTQSLIGRPYG</sequence>
<protein>
    <submittedName>
        <fullName evidence="1">Uncharacterized protein</fullName>
    </submittedName>
</protein>
<comment type="caution">
    <text evidence="1">The sequence shown here is derived from an EMBL/GenBank/DDBJ whole genome shotgun (WGS) entry which is preliminary data.</text>
</comment>
<accession>A0A0V1G0M2</accession>
<gene>
    <name evidence="1" type="ORF">T4D_260</name>
</gene>